<evidence type="ECO:0000313" key="2">
    <source>
        <dbReference type="Proteomes" id="UP001153636"/>
    </source>
</evidence>
<dbReference type="OrthoDB" id="6690226at2759"/>
<sequence>MLDEELKQKFNQGYQKFWLQQHIETQYPVLWNIAEKYLISLPSSYLVEKGFSVVTNILTKQRNCLIINEREDLRLQLTNIKPDLARLRVGNFLDLSIKLKITDKGQRNEVQSFTKKSGIKSGPLVILGFNVDQSVWDNLFLKPSSNLPSCNDPIDPDTIPLSLLSLLDPSGTALPVPHYNFLYYPEIYPDSVICSYSLNLSKKIVRKNVPAACVEILKLRSLVSATEVVSSISRGLVRAIQRSVRDLTLPKKNYQLDLLISVLPLFGQKKRFQHFEYLNRDRNIFLDVVRRGWKAPFVEFGIPHLKIIIIIII</sequence>
<dbReference type="SUPFAM" id="SSF53098">
    <property type="entry name" value="Ribonuclease H-like"/>
    <property type="match status" value="1"/>
</dbReference>
<reference evidence="1" key="1">
    <citation type="submission" date="2022-01" db="EMBL/GenBank/DDBJ databases">
        <authorList>
            <person name="King R."/>
        </authorList>
    </citation>
    <scope>NUCLEOTIDE SEQUENCE</scope>
</reference>
<dbReference type="EMBL" id="OV651818">
    <property type="protein sequence ID" value="CAH1111973.1"/>
    <property type="molecule type" value="Genomic_DNA"/>
</dbReference>
<accession>A0A9P0CZ57</accession>
<proteinExistence type="predicted"/>
<evidence type="ECO:0000313" key="1">
    <source>
        <dbReference type="EMBL" id="CAH1111973.1"/>
    </source>
</evidence>
<dbReference type="PANTHER" id="PTHR45913">
    <property type="entry name" value="EPM2A-INTERACTING PROTEIN 1"/>
    <property type="match status" value="1"/>
</dbReference>
<gene>
    <name evidence="1" type="ORF">PSYICH_LOCUS12843</name>
</gene>
<dbReference type="Proteomes" id="UP001153636">
    <property type="component" value="Chromosome 6"/>
</dbReference>
<organism evidence="1 2">
    <name type="scientific">Psylliodes chrysocephalus</name>
    <dbReference type="NCBI Taxonomy" id="3402493"/>
    <lineage>
        <taxon>Eukaryota</taxon>
        <taxon>Metazoa</taxon>
        <taxon>Ecdysozoa</taxon>
        <taxon>Arthropoda</taxon>
        <taxon>Hexapoda</taxon>
        <taxon>Insecta</taxon>
        <taxon>Pterygota</taxon>
        <taxon>Neoptera</taxon>
        <taxon>Endopterygota</taxon>
        <taxon>Coleoptera</taxon>
        <taxon>Polyphaga</taxon>
        <taxon>Cucujiformia</taxon>
        <taxon>Chrysomeloidea</taxon>
        <taxon>Chrysomelidae</taxon>
        <taxon>Galerucinae</taxon>
        <taxon>Alticini</taxon>
        <taxon>Psylliodes</taxon>
    </lineage>
</organism>
<dbReference type="InterPro" id="IPR012337">
    <property type="entry name" value="RNaseH-like_sf"/>
</dbReference>
<dbReference type="AlphaFoldDB" id="A0A9P0CZ57"/>
<keyword evidence="2" id="KW-1185">Reference proteome</keyword>
<dbReference type="PANTHER" id="PTHR45913:SF22">
    <property type="entry name" value="SCAN BOX DOMAIN-CONTAINING PROTEIN"/>
    <property type="match status" value="1"/>
</dbReference>
<name>A0A9P0CZ57_9CUCU</name>
<protein>
    <submittedName>
        <fullName evidence="1">Uncharacterized protein</fullName>
    </submittedName>
</protein>